<dbReference type="PANTHER" id="PTHR11069">
    <property type="entry name" value="GLUCOSYLCERAMIDASE"/>
    <property type="match status" value="1"/>
</dbReference>
<keyword evidence="6" id="KW-0443">Lipid metabolism</keyword>
<evidence type="ECO:0000256" key="1">
    <source>
        <dbReference type="ARBA" id="ARBA00001013"/>
    </source>
</evidence>
<dbReference type="VEuPathDB" id="VectorBase:LDEU011027"/>
<dbReference type="InterPro" id="IPR017853">
    <property type="entry name" value="GH"/>
</dbReference>
<keyword evidence="4" id="KW-0732">Signal</keyword>
<dbReference type="InterPro" id="IPR001139">
    <property type="entry name" value="Glyco_hydro_30"/>
</dbReference>
<gene>
    <name evidence="8" type="ORF">B4U80_01345</name>
</gene>
<comment type="similarity">
    <text evidence="2 6">Belongs to the glycosyl hydrolase 30 family.</text>
</comment>
<evidence type="ECO:0000256" key="3">
    <source>
        <dbReference type="ARBA" id="ARBA00012658"/>
    </source>
</evidence>
<organism evidence="8 9">
    <name type="scientific">Leptotrombidium deliense</name>
    <dbReference type="NCBI Taxonomy" id="299467"/>
    <lineage>
        <taxon>Eukaryota</taxon>
        <taxon>Metazoa</taxon>
        <taxon>Ecdysozoa</taxon>
        <taxon>Arthropoda</taxon>
        <taxon>Chelicerata</taxon>
        <taxon>Arachnida</taxon>
        <taxon>Acari</taxon>
        <taxon>Acariformes</taxon>
        <taxon>Trombidiformes</taxon>
        <taxon>Prostigmata</taxon>
        <taxon>Anystina</taxon>
        <taxon>Parasitengona</taxon>
        <taxon>Trombiculoidea</taxon>
        <taxon>Trombiculidae</taxon>
        <taxon>Leptotrombidium</taxon>
    </lineage>
</organism>
<dbReference type="InterPro" id="IPR033453">
    <property type="entry name" value="Glyco_hydro_30_TIM-barrel"/>
</dbReference>
<reference evidence="8 9" key="1">
    <citation type="journal article" date="2018" name="Gigascience">
        <title>Genomes of trombidid mites reveal novel predicted allergens and laterally-transferred genes associated with secondary metabolism.</title>
        <authorList>
            <person name="Dong X."/>
            <person name="Chaisiri K."/>
            <person name="Xia D."/>
            <person name="Armstrong S.D."/>
            <person name="Fang Y."/>
            <person name="Donnelly M.J."/>
            <person name="Kadowaki T."/>
            <person name="McGarry J.W."/>
            <person name="Darby A.C."/>
            <person name="Makepeace B.L."/>
        </authorList>
    </citation>
    <scope>NUCLEOTIDE SEQUENCE [LARGE SCALE GENOMIC DNA]</scope>
    <source>
        <strain evidence="8">UoL-UT</strain>
    </source>
</reference>
<dbReference type="SUPFAM" id="SSF51445">
    <property type="entry name" value="(Trans)glycosidases"/>
    <property type="match status" value="1"/>
</dbReference>
<dbReference type="Proteomes" id="UP000288716">
    <property type="component" value="Unassembled WGS sequence"/>
</dbReference>
<dbReference type="GO" id="GO:0016020">
    <property type="term" value="C:membrane"/>
    <property type="evidence" value="ECO:0007669"/>
    <property type="project" value="GOC"/>
</dbReference>
<evidence type="ECO:0000256" key="6">
    <source>
        <dbReference type="RuleBase" id="RU361188"/>
    </source>
</evidence>
<feature type="domain" description="Glycosyl hydrolase family 30 TIM-barrel" evidence="7">
    <location>
        <begin position="102"/>
        <end position="226"/>
    </location>
</feature>
<comment type="catalytic activity">
    <reaction evidence="1">
        <text>a beta-D-glucosyl-(1&lt;-&gt;1')-N-acylsphing-4-enine + H2O = an N-acylsphing-4-enine + D-glucose</text>
        <dbReference type="Rhea" id="RHEA:13269"/>
        <dbReference type="ChEBI" id="CHEBI:4167"/>
        <dbReference type="ChEBI" id="CHEBI:15377"/>
        <dbReference type="ChEBI" id="CHEBI:22801"/>
        <dbReference type="ChEBI" id="CHEBI:52639"/>
        <dbReference type="EC" id="3.2.1.45"/>
    </reaction>
    <physiologicalReaction direction="left-to-right" evidence="1">
        <dbReference type="Rhea" id="RHEA:13270"/>
    </physiologicalReaction>
</comment>
<evidence type="ECO:0000256" key="2">
    <source>
        <dbReference type="ARBA" id="ARBA00005382"/>
    </source>
</evidence>
<accession>A0A443S0J8</accession>
<dbReference type="GO" id="GO:0006680">
    <property type="term" value="P:glucosylceramide catabolic process"/>
    <property type="evidence" value="ECO:0007669"/>
    <property type="project" value="TreeGrafter"/>
</dbReference>
<evidence type="ECO:0000256" key="4">
    <source>
        <dbReference type="ARBA" id="ARBA00022729"/>
    </source>
</evidence>
<evidence type="ECO:0000313" key="9">
    <source>
        <dbReference type="Proteomes" id="UP000288716"/>
    </source>
</evidence>
<dbReference type="Pfam" id="PF02055">
    <property type="entry name" value="Glyco_hydro_30"/>
    <property type="match status" value="1"/>
</dbReference>
<comment type="caution">
    <text evidence="8">The sequence shown here is derived from an EMBL/GenBank/DDBJ whole genome shotgun (WGS) entry which is preliminary data.</text>
</comment>
<evidence type="ECO:0000259" key="7">
    <source>
        <dbReference type="Pfam" id="PF02055"/>
    </source>
</evidence>
<proteinExistence type="inferred from homology"/>
<dbReference type="STRING" id="299467.A0A443S0J8"/>
<dbReference type="OrthoDB" id="2160638at2759"/>
<keyword evidence="5 6" id="KW-0378">Hydrolase</keyword>
<dbReference type="AlphaFoldDB" id="A0A443S0J8"/>
<name>A0A443S0J8_9ACAR</name>
<dbReference type="GO" id="GO:0004348">
    <property type="term" value="F:glucosylceramidase activity"/>
    <property type="evidence" value="ECO:0007669"/>
    <property type="project" value="UniProtKB-EC"/>
</dbReference>
<dbReference type="EMBL" id="NCKV01014113">
    <property type="protein sequence ID" value="RWS21013.1"/>
    <property type="molecule type" value="Genomic_DNA"/>
</dbReference>
<dbReference type="PANTHER" id="PTHR11069:SF23">
    <property type="entry name" value="LYSOSOMAL ACID GLUCOSYLCERAMIDASE"/>
    <property type="match status" value="1"/>
</dbReference>
<keyword evidence="6" id="KW-0326">Glycosidase</keyword>
<protein>
    <recommendedName>
        <fullName evidence="3 6">Glucosylceramidase</fullName>
        <ecNumber evidence="3 6">3.2.1.45</ecNumber>
    </recommendedName>
</protein>
<dbReference type="EC" id="3.2.1.45" evidence="3 6"/>
<evidence type="ECO:0000256" key="5">
    <source>
        <dbReference type="ARBA" id="ARBA00022801"/>
    </source>
</evidence>
<evidence type="ECO:0000313" key="8">
    <source>
        <dbReference type="EMBL" id="RWS21013.1"/>
    </source>
</evidence>
<dbReference type="Gene3D" id="3.20.20.80">
    <property type="entry name" value="Glycosidases"/>
    <property type="match status" value="1"/>
</dbReference>
<sequence length="228" mass="25837">MFNKRKSENLKPIFLTAFANDCSRREYEPGYIVCVCNTTYCDSLKPFSLKPATAVIIESSKSGKRFAKSEISFKDESEFKKSKRRTSYIDVTINREKRYQSIIGFGGAFTDSAGLNIQSLPKTLSERLIKDYFAEDGVQYSIGRITIAVTDFSTRKYAYNEVDGDFNLTHFKLTEEDIKLKIPIIKYAMNVSTHKLKLFSSDSSSPAWMKTNNDIAGGGILKGRNNFK</sequence>
<dbReference type="SUPFAM" id="SSF51011">
    <property type="entry name" value="Glycosyl hydrolase domain"/>
    <property type="match status" value="1"/>
</dbReference>
<dbReference type="PRINTS" id="PR00843">
    <property type="entry name" value="GLHYDRLASE30"/>
</dbReference>
<keyword evidence="6" id="KW-0746">Sphingolipid metabolism</keyword>
<keyword evidence="9" id="KW-1185">Reference proteome</keyword>